<keyword evidence="3" id="KW-0687">Ribonucleoprotein</keyword>
<gene>
    <name evidence="5" type="ORF">LCGC14_0775310</name>
</gene>
<name>A0A0F9QH39_9ZZZZ</name>
<evidence type="ECO:0000256" key="1">
    <source>
        <dbReference type="ARBA" id="ARBA00005436"/>
    </source>
</evidence>
<evidence type="ECO:0008006" key="6">
    <source>
        <dbReference type="Google" id="ProtNLM"/>
    </source>
</evidence>
<comment type="caution">
    <text evidence="5">The sequence shown here is derived from an EMBL/GenBank/DDBJ whole genome shotgun (WGS) entry which is preliminary data.</text>
</comment>
<feature type="region of interest" description="Disordered" evidence="4">
    <location>
        <begin position="70"/>
        <end position="96"/>
    </location>
</feature>
<protein>
    <recommendedName>
        <fullName evidence="6">50S ribosomal protein P1</fullName>
    </recommendedName>
</protein>
<dbReference type="Pfam" id="PF00428">
    <property type="entry name" value="Ribosomal_60s"/>
    <property type="match status" value="1"/>
</dbReference>
<dbReference type="GO" id="GO:1990904">
    <property type="term" value="C:ribonucleoprotein complex"/>
    <property type="evidence" value="ECO:0007669"/>
    <property type="project" value="UniProtKB-KW"/>
</dbReference>
<reference evidence="5" key="1">
    <citation type="journal article" date="2015" name="Nature">
        <title>Complex archaea that bridge the gap between prokaryotes and eukaryotes.</title>
        <authorList>
            <person name="Spang A."/>
            <person name="Saw J.H."/>
            <person name="Jorgensen S.L."/>
            <person name="Zaremba-Niedzwiedzka K."/>
            <person name="Martijn J."/>
            <person name="Lind A.E."/>
            <person name="van Eijk R."/>
            <person name="Schleper C."/>
            <person name="Guy L."/>
            <person name="Ettema T.J."/>
        </authorList>
    </citation>
    <scope>NUCLEOTIDE SEQUENCE</scope>
</reference>
<evidence type="ECO:0000256" key="2">
    <source>
        <dbReference type="ARBA" id="ARBA00022980"/>
    </source>
</evidence>
<dbReference type="GO" id="GO:0005840">
    <property type="term" value="C:ribosome"/>
    <property type="evidence" value="ECO:0007669"/>
    <property type="project" value="UniProtKB-KW"/>
</dbReference>
<dbReference type="AlphaFoldDB" id="A0A0F9QH39"/>
<dbReference type="Gene3D" id="1.10.10.1410">
    <property type="match status" value="1"/>
</dbReference>
<evidence type="ECO:0000256" key="4">
    <source>
        <dbReference type="SAM" id="MobiDB-lite"/>
    </source>
</evidence>
<sequence>MESIYAALLLHKVGSNITGAKVEKVLIAAGAKVDKTEIAKLIAGLKETDITEIIKSASAVPIVAAPAGGTVKEKKKGKKKKEEVKEEEPTGIGSLF</sequence>
<dbReference type="InterPro" id="IPR038716">
    <property type="entry name" value="P1/P2_N_sf"/>
</dbReference>
<accession>A0A0F9QH39</accession>
<comment type="similarity">
    <text evidence="1">Belongs to the eukaryotic ribosomal protein P1/P2 family.</text>
</comment>
<evidence type="ECO:0000313" key="5">
    <source>
        <dbReference type="EMBL" id="KKN36282.1"/>
    </source>
</evidence>
<keyword evidence="2" id="KW-0689">Ribosomal protein</keyword>
<dbReference type="EMBL" id="LAZR01001977">
    <property type="protein sequence ID" value="KKN36282.1"/>
    <property type="molecule type" value="Genomic_DNA"/>
</dbReference>
<dbReference type="FunFam" id="1.10.10.1410:FF:000002">
    <property type="entry name" value="60S acidic ribosomal protein P2"/>
    <property type="match status" value="1"/>
</dbReference>
<proteinExistence type="inferred from homology"/>
<organism evidence="5">
    <name type="scientific">marine sediment metagenome</name>
    <dbReference type="NCBI Taxonomy" id="412755"/>
    <lineage>
        <taxon>unclassified sequences</taxon>
        <taxon>metagenomes</taxon>
        <taxon>ecological metagenomes</taxon>
    </lineage>
</organism>
<evidence type="ECO:0000256" key="3">
    <source>
        <dbReference type="ARBA" id="ARBA00023274"/>
    </source>
</evidence>